<evidence type="ECO:0008006" key="3">
    <source>
        <dbReference type="Google" id="ProtNLM"/>
    </source>
</evidence>
<gene>
    <name evidence="1" type="ORF">SAMN05443429_101407</name>
</gene>
<dbReference type="STRING" id="1118202.SAMN05443429_101407"/>
<reference evidence="1 2" key="1">
    <citation type="submission" date="2016-11" db="EMBL/GenBank/DDBJ databases">
        <authorList>
            <person name="Jaros S."/>
            <person name="Januszkiewicz K."/>
            <person name="Wedrychowicz H."/>
        </authorList>
    </citation>
    <scope>NUCLEOTIDE SEQUENCE [LARGE SCALE GENOMIC DNA]</scope>
    <source>
        <strain evidence="1 2">DSM 25479</strain>
    </source>
</reference>
<evidence type="ECO:0000313" key="2">
    <source>
        <dbReference type="Proteomes" id="UP000184335"/>
    </source>
</evidence>
<name>A0A1M6ATI3_9FLAO</name>
<dbReference type="Proteomes" id="UP000184335">
    <property type="component" value="Unassembled WGS sequence"/>
</dbReference>
<protein>
    <recommendedName>
        <fullName evidence="3">SMI1 / KNR4 family (SUKH-1)</fullName>
    </recommendedName>
</protein>
<proteinExistence type="predicted"/>
<evidence type="ECO:0000313" key="1">
    <source>
        <dbReference type="EMBL" id="SHI39618.1"/>
    </source>
</evidence>
<accession>A0A1M6ATI3</accession>
<sequence length="144" mass="17772">MLDIKFIQFLDKKFDKVLPKYTEEYNSKFNELGFNKINSDFVEFWSKYNDEIKGKLGILYPFAYEIRDFDKSLTKILRKQLNLPIQYYSLFNFENEDFLFYDKDIDNVIFIKSNNIQKFLIDNYCDKKWDTFKDFLEYHLNYKK</sequence>
<keyword evidence="2" id="KW-1185">Reference proteome</keyword>
<dbReference type="RefSeq" id="WP_073177797.1">
    <property type="nucleotide sequence ID" value="NZ_FQYI01000001.1"/>
</dbReference>
<dbReference type="AlphaFoldDB" id="A0A1M6ATI3"/>
<dbReference type="OrthoDB" id="2596110at2"/>
<organism evidence="1 2">
    <name type="scientific">Cruoricaptor ignavus</name>
    <dbReference type="NCBI Taxonomy" id="1118202"/>
    <lineage>
        <taxon>Bacteria</taxon>
        <taxon>Pseudomonadati</taxon>
        <taxon>Bacteroidota</taxon>
        <taxon>Flavobacteriia</taxon>
        <taxon>Flavobacteriales</taxon>
        <taxon>Weeksellaceae</taxon>
        <taxon>Cruoricaptor</taxon>
    </lineage>
</organism>
<dbReference type="EMBL" id="FQYI01000001">
    <property type="protein sequence ID" value="SHI39618.1"/>
    <property type="molecule type" value="Genomic_DNA"/>
</dbReference>